<reference evidence="2" key="1">
    <citation type="submission" date="2017-04" db="EMBL/GenBank/DDBJ databases">
        <authorList>
            <person name="Varghese N."/>
            <person name="Submissions S."/>
        </authorList>
    </citation>
    <scope>NUCLEOTIDE SEQUENCE [LARGE SCALE GENOMIC DNA]</scope>
    <source>
        <strain evidence="2">DSM 44073</strain>
    </source>
</reference>
<organism evidence="1 2">
    <name type="scientific">Lentzea albidocapillata</name>
    <dbReference type="NCBI Taxonomy" id="40571"/>
    <lineage>
        <taxon>Bacteria</taxon>
        <taxon>Bacillati</taxon>
        <taxon>Actinomycetota</taxon>
        <taxon>Actinomycetes</taxon>
        <taxon>Pseudonocardiales</taxon>
        <taxon>Pseudonocardiaceae</taxon>
        <taxon>Lentzea</taxon>
    </lineage>
</organism>
<dbReference type="STRING" id="40571.SAMN05660733_02074"/>
<proteinExistence type="predicted"/>
<keyword evidence="2" id="KW-1185">Reference proteome</keyword>
<name>A0A1W2CI03_9PSEU</name>
<gene>
    <name evidence="1" type="ORF">SAMN05660733_02074</name>
</gene>
<dbReference type="EMBL" id="FWYC01000005">
    <property type="protein sequence ID" value="SMC84877.1"/>
    <property type="molecule type" value="Genomic_DNA"/>
</dbReference>
<sequence>MNTSGDSKWVVHISGDAPNAHDDTRARFDDALRDDLADLEQELGRTPVFALSLFQVPGEDQRWKRLKPDLVEISEGLMRSRNVIAPLESVIRELAQ</sequence>
<accession>A0A1W2CI03</accession>
<dbReference type="AlphaFoldDB" id="A0A1W2CI03"/>
<dbReference type="OrthoDB" id="3693646at2"/>
<dbReference type="Proteomes" id="UP000192840">
    <property type="component" value="Unassembled WGS sequence"/>
</dbReference>
<dbReference type="RefSeq" id="WP_030475163.1">
    <property type="nucleotide sequence ID" value="NZ_FWYC01000005.1"/>
</dbReference>
<protein>
    <submittedName>
        <fullName evidence="1">Uncharacterized protein</fullName>
    </submittedName>
</protein>
<evidence type="ECO:0000313" key="1">
    <source>
        <dbReference type="EMBL" id="SMC84877.1"/>
    </source>
</evidence>
<evidence type="ECO:0000313" key="2">
    <source>
        <dbReference type="Proteomes" id="UP000192840"/>
    </source>
</evidence>